<proteinExistence type="inferred from homology"/>
<evidence type="ECO:0000313" key="12">
    <source>
        <dbReference type="Proteomes" id="UP000198372"/>
    </source>
</evidence>
<dbReference type="Gene3D" id="3.40.390.10">
    <property type="entry name" value="Collagenase (Catalytic Domain)"/>
    <property type="match status" value="1"/>
</dbReference>
<keyword evidence="5" id="KW-0378">Hydrolase</keyword>
<dbReference type="GO" id="GO:0046872">
    <property type="term" value="F:metal ion binding"/>
    <property type="evidence" value="ECO:0007669"/>
    <property type="project" value="UniProtKB-KW"/>
</dbReference>
<dbReference type="PANTHER" id="PTHR47466">
    <property type="match status" value="1"/>
</dbReference>
<keyword evidence="12" id="KW-1185">Reference proteome</keyword>
<evidence type="ECO:0000256" key="3">
    <source>
        <dbReference type="ARBA" id="ARBA00022723"/>
    </source>
</evidence>
<evidence type="ECO:0000256" key="9">
    <source>
        <dbReference type="SAM" id="SignalP"/>
    </source>
</evidence>
<dbReference type="GO" id="GO:0006508">
    <property type="term" value="P:proteolysis"/>
    <property type="evidence" value="ECO:0007669"/>
    <property type="project" value="UniProtKB-KW"/>
</dbReference>
<dbReference type="EMBL" id="FMSP01000024">
    <property type="protein sequence ID" value="SCV74881.1"/>
    <property type="molecule type" value="Genomic_DNA"/>
</dbReference>
<evidence type="ECO:0000256" key="2">
    <source>
        <dbReference type="ARBA" id="ARBA00022670"/>
    </source>
</evidence>
<dbReference type="InterPro" id="IPR008754">
    <property type="entry name" value="Peptidase_M43"/>
</dbReference>
<evidence type="ECO:0000256" key="1">
    <source>
        <dbReference type="ARBA" id="ARBA00008721"/>
    </source>
</evidence>
<keyword evidence="4 9" id="KW-0732">Signal</keyword>
<dbReference type="GO" id="GO:0008237">
    <property type="term" value="F:metallopeptidase activity"/>
    <property type="evidence" value="ECO:0007669"/>
    <property type="project" value="UniProtKB-KW"/>
</dbReference>
<evidence type="ECO:0000256" key="4">
    <source>
        <dbReference type="ARBA" id="ARBA00022729"/>
    </source>
</evidence>
<evidence type="ECO:0000313" key="11">
    <source>
        <dbReference type="EMBL" id="SCV74881.1"/>
    </source>
</evidence>
<dbReference type="Pfam" id="PF05572">
    <property type="entry name" value="Peptidase_M43"/>
    <property type="match status" value="1"/>
</dbReference>
<reference evidence="12" key="1">
    <citation type="submission" date="2016-09" db="EMBL/GenBank/DDBJ databases">
        <authorList>
            <person name="Jeantristanb JTB J.-T."/>
            <person name="Ricardo R."/>
        </authorList>
    </citation>
    <scope>NUCLEOTIDE SEQUENCE [LARGE SCALE GENOMIC DNA]</scope>
</reference>
<feature type="signal peptide" evidence="9">
    <location>
        <begin position="1"/>
        <end position="21"/>
    </location>
</feature>
<evidence type="ECO:0000256" key="6">
    <source>
        <dbReference type="ARBA" id="ARBA00022833"/>
    </source>
</evidence>
<dbReference type="STRING" id="269621.A0A238FRP8"/>
<feature type="domain" description="Peptidase M43 pregnancy-associated plasma-A" evidence="10">
    <location>
        <begin position="248"/>
        <end position="337"/>
    </location>
</feature>
<accession>A0A238FRP8</accession>
<dbReference type="SUPFAM" id="SSF55486">
    <property type="entry name" value="Metalloproteases ('zincins'), catalytic domain"/>
    <property type="match status" value="1"/>
</dbReference>
<evidence type="ECO:0000259" key="10">
    <source>
        <dbReference type="Pfam" id="PF05572"/>
    </source>
</evidence>
<sequence>MRLSFAVCILGAVATTTLVSASPTKVHALDRHHRFPNASASLARSTQCGTTGSPNLEVEKLISVKVAQLNAVAALNASKAFTSGSSVSNESPCPAGQGQPITYVRMFWHQIVKSKTPEGGLLTNDMFKSQINAVNQLFSDNGIPFRVHLDLQDVEVIVDPRMSQNYVLGGQADIDFKKRLRRGGAADLNVYSVLSISSGHGGYGTYPWFYRDGNDVSKALDGVTLKSDMVGPDREKVKQNRNDGVLGKLLAHEILHWLGLMHTFEGNSCSGEGDHVADTHPQSVAGSECPGPEIEFQKSCPASHNLKHAFDNYDNIMDYTNETCRTKITCGQITRAIAMWKQWRAGK</sequence>
<evidence type="ECO:0000256" key="7">
    <source>
        <dbReference type="ARBA" id="ARBA00023049"/>
    </source>
</evidence>
<gene>
    <name evidence="11" type="ORF">BQ2448_7910</name>
</gene>
<feature type="chain" id="PRO_5012647111" evidence="9">
    <location>
        <begin position="22"/>
        <end position="347"/>
    </location>
</feature>
<keyword evidence="6" id="KW-0862">Zinc</keyword>
<comment type="similarity">
    <text evidence="1">Belongs to the peptidase M43B family.</text>
</comment>
<protein>
    <submittedName>
        <fullName evidence="11">BQ2448_7910 protein</fullName>
    </submittedName>
</protein>
<keyword evidence="3" id="KW-0479">Metal-binding</keyword>
<evidence type="ECO:0000256" key="5">
    <source>
        <dbReference type="ARBA" id="ARBA00022801"/>
    </source>
</evidence>
<keyword evidence="2" id="KW-0645">Protease</keyword>
<organism evidence="11 12">
    <name type="scientific">Microbotryum intermedium</name>
    <dbReference type="NCBI Taxonomy" id="269621"/>
    <lineage>
        <taxon>Eukaryota</taxon>
        <taxon>Fungi</taxon>
        <taxon>Dikarya</taxon>
        <taxon>Basidiomycota</taxon>
        <taxon>Pucciniomycotina</taxon>
        <taxon>Microbotryomycetes</taxon>
        <taxon>Microbotryales</taxon>
        <taxon>Microbotryaceae</taxon>
        <taxon>Microbotryum</taxon>
    </lineage>
</organism>
<dbReference type="AlphaFoldDB" id="A0A238FRP8"/>
<dbReference type="Proteomes" id="UP000198372">
    <property type="component" value="Unassembled WGS sequence"/>
</dbReference>
<dbReference type="PANTHER" id="PTHR47466:SF1">
    <property type="entry name" value="METALLOPROTEASE MEP1 (AFU_ORTHOLOGUE AFUA_1G07730)-RELATED"/>
    <property type="match status" value="1"/>
</dbReference>
<name>A0A238FRP8_9BASI</name>
<keyword evidence="7" id="KW-0482">Metalloprotease</keyword>
<dbReference type="InterPro" id="IPR024079">
    <property type="entry name" value="MetalloPept_cat_dom_sf"/>
</dbReference>
<dbReference type="OrthoDB" id="536211at2759"/>
<evidence type="ECO:0000256" key="8">
    <source>
        <dbReference type="ARBA" id="ARBA00023157"/>
    </source>
</evidence>
<keyword evidence="8" id="KW-1015">Disulfide bond</keyword>